<keyword evidence="3 6" id="KW-0812">Transmembrane</keyword>
<keyword evidence="5 6" id="KW-0472">Membrane</keyword>
<dbReference type="EMBL" id="CAJOBC010083041">
    <property type="protein sequence ID" value="CAF4295854.1"/>
    <property type="molecule type" value="Genomic_DNA"/>
</dbReference>
<comment type="subcellular location">
    <subcellularLocation>
        <location evidence="1">Membrane</location>
        <topology evidence="1">Multi-pass membrane protein</topology>
    </subcellularLocation>
</comment>
<feature type="transmembrane region" description="Helical" evidence="6">
    <location>
        <begin position="40"/>
        <end position="68"/>
    </location>
</feature>
<dbReference type="Proteomes" id="UP000681722">
    <property type="component" value="Unassembled WGS sequence"/>
</dbReference>
<dbReference type="GO" id="GO:0015137">
    <property type="term" value="F:citrate transmembrane transporter activity"/>
    <property type="evidence" value="ECO:0007669"/>
    <property type="project" value="TreeGrafter"/>
</dbReference>
<evidence type="ECO:0000313" key="7">
    <source>
        <dbReference type="EMBL" id="CAF1402973.1"/>
    </source>
</evidence>
<feature type="transmembrane region" description="Helical" evidence="6">
    <location>
        <begin position="80"/>
        <end position="98"/>
    </location>
</feature>
<gene>
    <name evidence="7" type="ORF">GPM918_LOCUS33316</name>
    <name evidence="8" type="ORF">SRO942_LOCUS33997</name>
</gene>
<dbReference type="GO" id="GO:0005886">
    <property type="term" value="C:plasma membrane"/>
    <property type="evidence" value="ECO:0007669"/>
    <property type="project" value="TreeGrafter"/>
</dbReference>
<dbReference type="Pfam" id="PF00939">
    <property type="entry name" value="Na_sulph_symp"/>
    <property type="match status" value="1"/>
</dbReference>
<keyword evidence="4 6" id="KW-1133">Transmembrane helix</keyword>
<dbReference type="GO" id="GO:0015141">
    <property type="term" value="F:succinate transmembrane transporter activity"/>
    <property type="evidence" value="ECO:0007669"/>
    <property type="project" value="TreeGrafter"/>
</dbReference>
<dbReference type="OrthoDB" id="6493944at2759"/>
<evidence type="ECO:0000256" key="3">
    <source>
        <dbReference type="ARBA" id="ARBA00022692"/>
    </source>
</evidence>
<evidence type="ECO:0000256" key="6">
    <source>
        <dbReference type="SAM" id="Phobius"/>
    </source>
</evidence>
<name>A0A815L0V9_9BILA</name>
<keyword evidence="9" id="KW-1185">Reference proteome</keyword>
<dbReference type="EMBL" id="CAJNOQ010017622">
    <property type="protein sequence ID" value="CAF1402973.1"/>
    <property type="molecule type" value="Genomic_DNA"/>
</dbReference>
<feature type="transmembrane region" description="Helical" evidence="6">
    <location>
        <begin position="135"/>
        <end position="162"/>
    </location>
</feature>
<dbReference type="InterPro" id="IPR001898">
    <property type="entry name" value="SLC13A/DASS"/>
</dbReference>
<comment type="caution">
    <text evidence="7">The sequence shown here is derived from an EMBL/GenBank/DDBJ whole genome shotgun (WGS) entry which is preliminary data.</text>
</comment>
<dbReference type="PANTHER" id="PTHR10283">
    <property type="entry name" value="SOLUTE CARRIER FAMILY 13 MEMBER"/>
    <property type="match status" value="1"/>
</dbReference>
<evidence type="ECO:0000256" key="5">
    <source>
        <dbReference type="ARBA" id="ARBA00023136"/>
    </source>
</evidence>
<reference evidence="7" key="1">
    <citation type="submission" date="2021-02" db="EMBL/GenBank/DDBJ databases">
        <authorList>
            <person name="Nowell W R."/>
        </authorList>
    </citation>
    <scope>NUCLEOTIDE SEQUENCE</scope>
</reference>
<accession>A0A815L0V9</accession>
<organism evidence="7 9">
    <name type="scientific">Didymodactylos carnosus</name>
    <dbReference type="NCBI Taxonomy" id="1234261"/>
    <lineage>
        <taxon>Eukaryota</taxon>
        <taxon>Metazoa</taxon>
        <taxon>Spiralia</taxon>
        <taxon>Gnathifera</taxon>
        <taxon>Rotifera</taxon>
        <taxon>Eurotatoria</taxon>
        <taxon>Bdelloidea</taxon>
        <taxon>Philodinida</taxon>
        <taxon>Philodinidae</taxon>
        <taxon>Didymodactylos</taxon>
    </lineage>
</organism>
<evidence type="ECO:0000313" key="8">
    <source>
        <dbReference type="EMBL" id="CAF4295854.1"/>
    </source>
</evidence>
<protein>
    <submittedName>
        <fullName evidence="7">Uncharacterized protein</fullName>
    </submittedName>
</protein>
<evidence type="ECO:0000256" key="1">
    <source>
        <dbReference type="ARBA" id="ARBA00004141"/>
    </source>
</evidence>
<evidence type="ECO:0000256" key="4">
    <source>
        <dbReference type="ARBA" id="ARBA00022989"/>
    </source>
</evidence>
<proteinExistence type="inferred from homology"/>
<evidence type="ECO:0000313" key="9">
    <source>
        <dbReference type="Proteomes" id="UP000663829"/>
    </source>
</evidence>
<dbReference type="AlphaFoldDB" id="A0A815L0V9"/>
<sequence>MTFKSWINEWWKPLIILLTPLVLLPLPLVGKTDQTRCGYIVLILIIYWMTEAIPLPVTSILPLILFPLSGVVEAKSIAPNYFQDIISLFFGSVAVAYAVECVNLHRRIALFVLSFLGSSIKCYHQTGKKYKSVVLGFLLATAYSASIGGLATLVGASSNIYVKGFTDG</sequence>
<evidence type="ECO:0000256" key="2">
    <source>
        <dbReference type="ARBA" id="ARBA00006772"/>
    </source>
</evidence>
<dbReference type="PANTHER" id="PTHR10283:SF82">
    <property type="entry name" value="SOLUTE CARRIER FAMILY 13 MEMBER 2"/>
    <property type="match status" value="1"/>
</dbReference>
<dbReference type="Proteomes" id="UP000663829">
    <property type="component" value="Unassembled WGS sequence"/>
</dbReference>
<comment type="similarity">
    <text evidence="2">Belongs to the SLC13A/DASS transporter (TC 2.A.47) family. NADC subfamily.</text>
</comment>